<feature type="signal peptide" evidence="2">
    <location>
        <begin position="1"/>
        <end position="27"/>
    </location>
</feature>
<organism evidence="3 4">
    <name type="scientific">Terriglobus aquaticus</name>
    <dbReference type="NCBI Taxonomy" id="940139"/>
    <lineage>
        <taxon>Bacteria</taxon>
        <taxon>Pseudomonadati</taxon>
        <taxon>Acidobacteriota</taxon>
        <taxon>Terriglobia</taxon>
        <taxon>Terriglobales</taxon>
        <taxon>Acidobacteriaceae</taxon>
        <taxon>Terriglobus</taxon>
    </lineage>
</organism>
<gene>
    <name evidence="3" type="ORF">ACK2TP_15130</name>
</gene>
<proteinExistence type="predicted"/>
<feature type="compositionally biased region" description="Basic and acidic residues" evidence="1">
    <location>
        <begin position="196"/>
        <end position="213"/>
    </location>
</feature>
<dbReference type="InterPro" id="IPR025348">
    <property type="entry name" value="DUF4252"/>
</dbReference>
<evidence type="ECO:0000313" key="3">
    <source>
        <dbReference type="EMBL" id="MFN2977104.1"/>
    </source>
</evidence>
<keyword evidence="2" id="KW-0732">Signal</keyword>
<feature type="chain" id="PRO_5045106156" evidence="2">
    <location>
        <begin position="28"/>
        <end position="213"/>
    </location>
</feature>
<comment type="caution">
    <text evidence="3">The sequence shown here is derived from an EMBL/GenBank/DDBJ whole genome shotgun (WGS) entry which is preliminary data.</text>
</comment>
<accession>A0ABW9KMT6</accession>
<dbReference type="Proteomes" id="UP001634747">
    <property type="component" value="Unassembled WGS sequence"/>
</dbReference>
<reference evidence="3 4" key="1">
    <citation type="submission" date="2024-12" db="EMBL/GenBank/DDBJ databases">
        <authorList>
            <person name="Lee Y."/>
        </authorList>
    </citation>
    <scope>NUCLEOTIDE SEQUENCE [LARGE SCALE GENOMIC DNA]</scope>
    <source>
        <strain evidence="3 4">03SUJ4</strain>
    </source>
</reference>
<dbReference type="Pfam" id="PF14060">
    <property type="entry name" value="DUF4252"/>
    <property type="match status" value="1"/>
</dbReference>
<protein>
    <submittedName>
        <fullName evidence="3">DUF4252 domain-containing protein</fullName>
    </submittedName>
</protein>
<keyword evidence="4" id="KW-1185">Reference proteome</keyword>
<evidence type="ECO:0000256" key="1">
    <source>
        <dbReference type="SAM" id="MobiDB-lite"/>
    </source>
</evidence>
<dbReference type="EMBL" id="JBJYXY010000001">
    <property type="protein sequence ID" value="MFN2977104.1"/>
    <property type="molecule type" value="Genomic_DNA"/>
</dbReference>
<evidence type="ECO:0000256" key="2">
    <source>
        <dbReference type="SAM" id="SignalP"/>
    </source>
</evidence>
<evidence type="ECO:0000313" key="4">
    <source>
        <dbReference type="Proteomes" id="UP001634747"/>
    </source>
</evidence>
<sequence length="213" mass="23495">MKRMEWMASLAAVAVLGGTLVARPAYASSTTEDAGKRIVTLQPASAPADSAEDGTQADDHLFDAIDKLGAKAKSSNEVNLDKSMLGLAARKGGEKGDLAQKLDYIVVRNYEFAHENEYNIDDLKPIFKRLDESGWKHLVRTRENREMTDICIRQDNEGVTKEMVIISAEPKEISLVHLKGNVTLADMKNFGGLMRSETKGDAPNKDDLKLNHH</sequence>
<feature type="region of interest" description="Disordered" evidence="1">
    <location>
        <begin position="193"/>
        <end position="213"/>
    </location>
</feature>
<dbReference type="RefSeq" id="WP_263414723.1">
    <property type="nucleotide sequence ID" value="NZ_BAABBH010000001.1"/>
</dbReference>
<name>A0ABW9KMT6_9BACT</name>